<keyword evidence="2" id="KW-1134">Transmembrane beta strand</keyword>
<dbReference type="RefSeq" id="WP_092672657.1">
    <property type="nucleotide sequence ID" value="NZ_FOXS01000002.1"/>
</dbReference>
<name>A0A1I5Y9H5_HYMAR</name>
<dbReference type="AlphaFoldDB" id="A0A1I5Y9H5"/>
<dbReference type="InterPro" id="IPR012910">
    <property type="entry name" value="Plug_dom"/>
</dbReference>
<evidence type="ECO:0000259" key="5">
    <source>
        <dbReference type="Pfam" id="PF01835"/>
    </source>
</evidence>
<evidence type="ECO:0000256" key="2">
    <source>
        <dbReference type="PROSITE-ProRule" id="PRU01360"/>
    </source>
</evidence>
<dbReference type="STRING" id="1227077.SAMN04515668_2311"/>
<dbReference type="PROSITE" id="PS52016">
    <property type="entry name" value="TONB_DEPENDENT_REC_3"/>
    <property type="match status" value="1"/>
</dbReference>
<keyword evidence="2" id="KW-0812">Transmembrane</keyword>
<keyword evidence="1 4" id="KW-0732">Signal</keyword>
<dbReference type="PANTHER" id="PTHR30069">
    <property type="entry name" value="TONB-DEPENDENT OUTER MEMBRANE RECEPTOR"/>
    <property type="match status" value="1"/>
</dbReference>
<evidence type="ECO:0000313" key="8">
    <source>
        <dbReference type="Proteomes" id="UP000199029"/>
    </source>
</evidence>
<evidence type="ECO:0000313" key="7">
    <source>
        <dbReference type="EMBL" id="SFQ40855.1"/>
    </source>
</evidence>
<gene>
    <name evidence="7" type="ORF">SAMN04515668_2311</name>
</gene>
<keyword evidence="8" id="KW-1185">Reference proteome</keyword>
<dbReference type="Gene3D" id="2.170.130.10">
    <property type="entry name" value="TonB-dependent receptor, plug domain"/>
    <property type="match status" value="1"/>
</dbReference>
<feature type="region of interest" description="Disordered" evidence="3">
    <location>
        <begin position="157"/>
        <end position="177"/>
    </location>
</feature>
<sequence>MKVVRVKNGVLAALLAAGVLATAFRPRPTEESLMQRVARQVGEFYAAAQGEKAYLHLDRPVYATGETIWFSAYVVDASQHALDSASQVLHVDLLSPARKVVARRTLRLQGGRASGDLDIADSLAAGTYVLRAYTNWMRNAGDNFVYSRRLSIWPASPIGPQEPSPDASGSASKGKGAATAATKPDIQFFPEGGYLVEGLPGVVACKATDASGRSIAVKGQILNAQKAVVVPSFSTRHAGMGRFMFVPGSGQRYSARLTLPDGSTAEYPLPAVQPTGYSLHVIENAENFLVEARYRGVGNAPAPGPVQLLTQVRGVVAYPSARTLTGSNSATWQMPKKNYPNGIIHFTLFDAEGQPRCERLAFVQNTAPLRVTVTADQPSYGAHAPVQLSVRVADAAGQPVSTYLSVAVSDAGLSALDPNAETIASNLLLTSDLVGHVENPGYYFRERTPATAQALDDLLLTQGWRRFVWKEVLAGQAPQPRFLREKDIMLTGQVVSANGNRPIANSQLTFMQTRPARNVATGSTDADGRFSFSGFPLRDTAIITLQARRAQGGSNVIIRPDDGPVPSTQPLPTLPSLTAAPAGVAAFVRRSRQAQAADLELHPEKAMRNIRLDNVAVTAKRVTVPKDDPRRLYGATGGTVIDVANMPAAQSAQSVLQLLQGRVAGLTVTGNPPNMSVQIRGQGTPLFIVDGMRTDVEMVTNIPTADIESVEVFKGPEAAIFGGTGGAIAIYTKRADPNYKGADTGPAPGIATVKLPGYYQAREFYQPRYNALLTNPPADPRTSTLYWNPAVRTNARGEAELHFFTADGSGNFQAVVEGLSATGQPALGTGTVVVKGK</sequence>
<dbReference type="EMBL" id="FOXS01000002">
    <property type="protein sequence ID" value="SFQ40855.1"/>
    <property type="molecule type" value="Genomic_DNA"/>
</dbReference>
<dbReference type="GO" id="GO:0004866">
    <property type="term" value="F:endopeptidase inhibitor activity"/>
    <property type="evidence" value="ECO:0007669"/>
    <property type="project" value="InterPro"/>
</dbReference>
<feature type="domain" description="TonB-dependent receptor plug" evidence="6">
    <location>
        <begin position="639"/>
        <end position="724"/>
    </location>
</feature>
<dbReference type="Proteomes" id="UP000199029">
    <property type="component" value="Unassembled WGS sequence"/>
</dbReference>
<dbReference type="Pfam" id="PF07715">
    <property type="entry name" value="Plug"/>
    <property type="match status" value="1"/>
</dbReference>
<dbReference type="GO" id="GO:0009279">
    <property type="term" value="C:cell outer membrane"/>
    <property type="evidence" value="ECO:0007669"/>
    <property type="project" value="UniProtKB-SubCell"/>
</dbReference>
<dbReference type="GO" id="GO:0015889">
    <property type="term" value="P:cobalamin transport"/>
    <property type="evidence" value="ECO:0007669"/>
    <property type="project" value="TreeGrafter"/>
</dbReference>
<evidence type="ECO:0000256" key="4">
    <source>
        <dbReference type="SAM" id="SignalP"/>
    </source>
</evidence>
<comment type="similarity">
    <text evidence="2">Belongs to the TonB-dependent receptor family.</text>
</comment>
<feature type="domain" description="Macroglobulin" evidence="5">
    <location>
        <begin position="52"/>
        <end position="135"/>
    </location>
</feature>
<accession>A0A1I5Y9H5</accession>
<dbReference type="SUPFAM" id="SSF56935">
    <property type="entry name" value="Porins"/>
    <property type="match status" value="1"/>
</dbReference>
<reference evidence="8" key="1">
    <citation type="submission" date="2016-10" db="EMBL/GenBank/DDBJ databases">
        <authorList>
            <person name="Varghese N."/>
            <person name="Submissions S."/>
        </authorList>
    </citation>
    <scope>NUCLEOTIDE SEQUENCE [LARGE SCALE GENOMIC DNA]</scope>
    <source>
        <strain evidence="8">OR362-8,ATCC BAA-1266,JCM 13504</strain>
    </source>
</reference>
<dbReference type="Pfam" id="PF01835">
    <property type="entry name" value="MG2"/>
    <property type="match status" value="1"/>
</dbReference>
<evidence type="ECO:0000259" key="6">
    <source>
        <dbReference type="Pfam" id="PF07715"/>
    </source>
</evidence>
<protein>
    <submittedName>
        <fullName evidence="7">MG2 domain-containing protein</fullName>
    </submittedName>
</protein>
<feature type="signal peptide" evidence="4">
    <location>
        <begin position="1"/>
        <end position="23"/>
    </location>
</feature>
<dbReference type="InterPro" id="IPR039426">
    <property type="entry name" value="TonB-dep_rcpt-like"/>
</dbReference>
<dbReference type="InterPro" id="IPR037066">
    <property type="entry name" value="Plug_dom_sf"/>
</dbReference>
<keyword evidence="2" id="KW-0813">Transport</keyword>
<dbReference type="PANTHER" id="PTHR30069:SF53">
    <property type="entry name" value="COLICIN I RECEPTOR-RELATED"/>
    <property type="match status" value="1"/>
</dbReference>
<keyword evidence="2" id="KW-0998">Cell outer membrane</keyword>
<feature type="chain" id="PRO_5011442199" evidence="4">
    <location>
        <begin position="24"/>
        <end position="837"/>
    </location>
</feature>
<keyword evidence="2" id="KW-0472">Membrane</keyword>
<dbReference type="InterPro" id="IPR002890">
    <property type="entry name" value="MG2"/>
</dbReference>
<evidence type="ECO:0000256" key="3">
    <source>
        <dbReference type="SAM" id="MobiDB-lite"/>
    </source>
</evidence>
<dbReference type="OrthoDB" id="679547at2"/>
<dbReference type="Gene3D" id="2.60.40.1930">
    <property type="match status" value="1"/>
</dbReference>
<organism evidence="7 8">
    <name type="scientific">Hymenobacter arizonensis</name>
    <name type="common">Siccationidurans arizonensis</name>
    <dbReference type="NCBI Taxonomy" id="1227077"/>
    <lineage>
        <taxon>Bacteria</taxon>
        <taxon>Pseudomonadati</taxon>
        <taxon>Bacteroidota</taxon>
        <taxon>Cytophagia</taxon>
        <taxon>Cytophagales</taxon>
        <taxon>Hymenobacteraceae</taxon>
        <taxon>Hymenobacter</taxon>
    </lineage>
</organism>
<comment type="subcellular location">
    <subcellularLocation>
        <location evidence="2">Cell outer membrane</location>
        <topology evidence="2">Multi-pass membrane protein</topology>
    </subcellularLocation>
</comment>
<evidence type="ECO:0000256" key="1">
    <source>
        <dbReference type="ARBA" id="ARBA00022729"/>
    </source>
</evidence>
<proteinExistence type="inferred from homology"/>
<feature type="compositionally biased region" description="Low complexity" evidence="3">
    <location>
        <begin position="167"/>
        <end position="177"/>
    </location>
</feature>